<evidence type="ECO:0000313" key="1">
    <source>
        <dbReference type="EMBL" id="QPR80186.1"/>
    </source>
</evidence>
<name>A0A7T2QKE7_9BACI</name>
<sequence>MTGIIKKVELKSQSFNEKKEEGLRRRWCKDTGRNHVLRIERLLINYRYACYGFDKEIEEQALHHLLQALDYSIKQNSTWLECNWKSKGLSHADFESIFYEEAWKLCDNYDWYSDFYFYETFLVAIKNRGINITRKLITKKGEFEGNVLPLKEETAEFIADIGVDIETDIINSDLVERILNDSSLTEQERILLQAIYHNPDTSYRKLAEVVGLNHHEQVTRSLIRIRRKLFYIFS</sequence>
<reference evidence="1 2" key="1">
    <citation type="submission" date="2020-12" db="EMBL/GenBank/DDBJ databases">
        <title>FDA dAtabase for Regulatory Grade micrObial Sequences (FDA-ARGOS): Supporting development and validation of Infectious Disease Dx tests.</title>
        <authorList>
            <person name="Nelson B."/>
            <person name="Plummer A."/>
            <person name="Tallon L."/>
            <person name="Sadzewicz L."/>
            <person name="Zhao X."/>
            <person name="Boylan J."/>
            <person name="Ott S."/>
            <person name="Bowen H."/>
            <person name="Vavikolanu K."/>
            <person name="Mehta A."/>
            <person name="Aluvathingal J."/>
            <person name="Nadendla S."/>
            <person name="Myers T."/>
            <person name="Yan Y."/>
            <person name="Sichtig H."/>
        </authorList>
    </citation>
    <scope>NUCLEOTIDE SEQUENCE [LARGE SCALE GENOMIC DNA]</scope>
    <source>
        <strain evidence="1 2">FDAARGOS_920</strain>
    </source>
</reference>
<dbReference type="Proteomes" id="UP000594791">
    <property type="component" value="Chromosome"/>
</dbReference>
<protein>
    <recommendedName>
        <fullName evidence="3">Sigma-70 family RNA polymerase sigma factor</fullName>
    </recommendedName>
</protein>
<dbReference type="RefSeq" id="WP_042514687.1">
    <property type="nucleotide sequence ID" value="NZ_CP065739.1"/>
</dbReference>
<keyword evidence="2" id="KW-1185">Reference proteome</keyword>
<proteinExistence type="predicted"/>
<gene>
    <name evidence="1" type="ORF">I6G77_13650</name>
</gene>
<accession>A0A7T2QKE7</accession>
<evidence type="ECO:0008006" key="3">
    <source>
        <dbReference type="Google" id="ProtNLM"/>
    </source>
</evidence>
<evidence type="ECO:0000313" key="2">
    <source>
        <dbReference type="Proteomes" id="UP000594791"/>
    </source>
</evidence>
<organism evidence="1 2">
    <name type="scientific">Bacillus tropicus</name>
    <dbReference type="NCBI Taxonomy" id="2026188"/>
    <lineage>
        <taxon>Bacteria</taxon>
        <taxon>Bacillati</taxon>
        <taxon>Bacillota</taxon>
        <taxon>Bacilli</taxon>
        <taxon>Bacillales</taxon>
        <taxon>Bacillaceae</taxon>
        <taxon>Bacillus</taxon>
        <taxon>Bacillus cereus group</taxon>
    </lineage>
</organism>
<dbReference type="EMBL" id="CP065739">
    <property type="protein sequence ID" value="QPR80186.1"/>
    <property type="molecule type" value="Genomic_DNA"/>
</dbReference>